<dbReference type="RefSeq" id="WP_139644256.1">
    <property type="nucleotide sequence ID" value="NZ_BAAAZS010000015.1"/>
</dbReference>
<dbReference type="EMBL" id="VDGT01000007">
    <property type="protein sequence ID" value="TNM30682.1"/>
    <property type="molecule type" value="Genomic_DNA"/>
</dbReference>
<protein>
    <submittedName>
        <fullName evidence="1">Uncharacterized protein</fullName>
    </submittedName>
</protein>
<evidence type="ECO:0000313" key="2">
    <source>
        <dbReference type="Proteomes" id="UP000311713"/>
    </source>
</evidence>
<name>A0A5C4V3T6_9ACTN</name>
<dbReference type="SUPFAM" id="SSF160424">
    <property type="entry name" value="BH3703-like"/>
    <property type="match status" value="1"/>
</dbReference>
<dbReference type="InterPro" id="IPR036170">
    <property type="entry name" value="YezG-like_sf"/>
</dbReference>
<dbReference type="OrthoDB" id="6957847at2"/>
<organism evidence="1 2">
    <name type="scientific">Streptomyces sedi</name>
    <dbReference type="NCBI Taxonomy" id="555059"/>
    <lineage>
        <taxon>Bacteria</taxon>
        <taxon>Bacillati</taxon>
        <taxon>Actinomycetota</taxon>
        <taxon>Actinomycetes</taxon>
        <taxon>Kitasatosporales</taxon>
        <taxon>Streptomycetaceae</taxon>
        <taxon>Streptomyces</taxon>
    </lineage>
</organism>
<dbReference type="AlphaFoldDB" id="A0A5C4V3T6"/>
<evidence type="ECO:0000313" key="1">
    <source>
        <dbReference type="EMBL" id="TNM30682.1"/>
    </source>
</evidence>
<reference evidence="1 2" key="1">
    <citation type="submission" date="2019-06" db="EMBL/GenBank/DDBJ databases">
        <title>Draft genome of Streptomyces sedi sp. JCM16909.</title>
        <authorList>
            <person name="Klykleung N."/>
            <person name="Tanasupawat S."/>
            <person name="Kudo T."/>
            <person name="Yuki M."/>
            <person name="Ohkuma M."/>
        </authorList>
    </citation>
    <scope>NUCLEOTIDE SEQUENCE [LARGE SCALE GENOMIC DNA]</scope>
    <source>
        <strain evidence="1 2">JCM 16909</strain>
    </source>
</reference>
<accession>A0A5C4V3T6</accession>
<proteinExistence type="predicted"/>
<comment type="caution">
    <text evidence="1">The sequence shown here is derived from an EMBL/GenBank/DDBJ whole genome shotgun (WGS) entry which is preliminary data.</text>
</comment>
<gene>
    <name evidence="1" type="ORF">FH715_11865</name>
</gene>
<sequence>MPPRPLDATEQAEICAEIGALLGAGLPDGWARATLRWSGLAGGGSSASLSVVAEDGRSLAAAGVPGGVAELCGRLRAGMYRETDGTWFTLVYTLVPGRHSVRFEYEEEPEGPSFTPENYAQDLAYFPRAEENVPDWLREKLDGLPNVYGGVYTEPDGPDGVPRPSLGECAAALAEAGWETGASDRFRGELAFSTEWARLSTLSSRGLIRFAGQVAPERWEELHALLTGFGWNVGMTCYEPRGGELAREFPPPRETGR</sequence>
<dbReference type="Proteomes" id="UP000311713">
    <property type="component" value="Unassembled WGS sequence"/>
</dbReference>
<keyword evidence="2" id="KW-1185">Reference proteome</keyword>